<gene>
    <name evidence="7" type="primary">cspC_1</name>
    <name evidence="7" type="ORF">R28058_07841</name>
</gene>
<dbReference type="EC" id="3.4.21.-" evidence="7"/>
<dbReference type="AlphaFoldDB" id="A0A0C7QI31"/>
<sequence>MDENEKSFYLIYRGNIEEALRKNNVDKYIILNDKLAAIYVPSDFDELVLDTIKEVEWWSGSDPMSSLIEITDNVQNGETITDAAGTNYIETNPYINLSGKGILIAVIDSGVNYLHKDLINGDNTSKILYLWDQESDKKNPPEGMIFGSEYTREEINQAILENNGSLSEDKIGTGTAVCGILAGQGNINRSYRGIAPDADLIVVKVRSQNGYYYPGKVSYTVSDFLAAITYVLNIARKELRPIIINLTLGTKSDIRVEASILETYQSLERSGVVIISGAGNEGNTDIHYSNNIKGENAYIDVLFQSGENNNLDITLSGTGPDKISIQIISPSGDVSQNVIYSPDDQIYTGQFYIEKTFYRIVNRFPWLETGEQALEINLRDIKPGVWTLRLRPEFIINGDFDVYLPNKNIISADTRFLDSKSTGTITQMALSRRVMTIGCYNGKTNSLWIGSSKGSYDNYKIMPDIIAPGVDIISTYIDGEYITSTGSGVSSSVVCGVMALIMEYLERESRVPKLSLFTEPLRTYLMLGSSREEIYSYPNISQGYGVLNLRNTFRQIARNL</sequence>
<dbReference type="InterPro" id="IPR036852">
    <property type="entry name" value="Peptidase_S8/S53_dom_sf"/>
</dbReference>
<name>A0A0C7QI31_PARSO</name>
<dbReference type="PROSITE" id="PS51892">
    <property type="entry name" value="SUBTILASE"/>
    <property type="match status" value="1"/>
</dbReference>
<keyword evidence="4" id="KW-0720">Serine protease</keyword>
<dbReference type="Gene3D" id="2.60.120.1290">
    <property type="match status" value="1"/>
</dbReference>
<evidence type="ECO:0000256" key="5">
    <source>
        <dbReference type="PROSITE-ProRule" id="PRU01240"/>
    </source>
</evidence>
<dbReference type="InterPro" id="IPR034045">
    <property type="entry name" value="Pep_S8_CspA-like"/>
</dbReference>
<dbReference type="NCBIfam" id="NF040808">
    <property type="entry name" value="CspC_non_triad"/>
    <property type="match status" value="1"/>
</dbReference>
<evidence type="ECO:0000256" key="2">
    <source>
        <dbReference type="ARBA" id="ARBA00022670"/>
    </source>
</evidence>
<dbReference type="InterPro" id="IPR000209">
    <property type="entry name" value="Peptidase_S8/S53_dom"/>
</dbReference>
<organism evidence="7 8">
    <name type="scientific">Paraclostridium sordellii</name>
    <name type="common">Clostridium sordellii</name>
    <dbReference type="NCBI Taxonomy" id="1505"/>
    <lineage>
        <taxon>Bacteria</taxon>
        <taxon>Bacillati</taxon>
        <taxon>Bacillota</taxon>
        <taxon>Clostridia</taxon>
        <taxon>Peptostreptococcales</taxon>
        <taxon>Peptostreptococcaceae</taxon>
        <taxon>Paraclostridium</taxon>
    </lineage>
</organism>
<keyword evidence="2 7" id="KW-0645">Protease</keyword>
<dbReference type="EMBL" id="CEKZ01000003">
    <property type="protein sequence ID" value="CEQ03051.1"/>
    <property type="molecule type" value="Genomic_DNA"/>
</dbReference>
<evidence type="ECO:0000256" key="1">
    <source>
        <dbReference type="ARBA" id="ARBA00011073"/>
    </source>
</evidence>
<dbReference type="PRINTS" id="PR00723">
    <property type="entry name" value="SUBTILISIN"/>
</dbReference>
<dbReference type="InterPro" id="IPR023827">
    <property type="entry name" value="Peptidase_S8_Asp-AS"/>
</dbReference>
<dbReference type="Pfam" id="PF00082">
    <property type="entry name" value="Peptidase_S8"/>
    <property type="match status" value="2"/>
</dbReference>
<dbReference type="GO" id="GO:0004252">
    <property type="term" value="F:serine-type endopeptidase activity"/>
    <property type="evidence" value="ECO:0007669"/>
    <property type="project" value="InterPro"/>
</dbReference>
<keyword evidence="3 7" id="KW-0378">Hydrolase</keyword>
<dbReference type="RefSeq" id="WP_055341559.1">
    <property type="nucleotide sequence ID" value="NZ_CDNI01000003.1"/>
</dbReference>
<evidence type="ECO:0000313" key="7">
    <source>
        <dbReference type="EMBL" id="CEQ03051.1"/>
    </source>
</evidence>
<reference evidence="7 8" key="1">
    <citation type="submission" date="2015-01" db="EMBL/GenBank/DDBJ databases">
        <authorList>
            <person name="Aslett A.Martin."/>
            <person name="De Silva Nishadi"/>
        </authorList>
    </citation>
    <scope>NUCLEOTIDE SEQUENCE [LARGE SCALE GENOMIC DNA]</scope>
    <source>
        <strain evidence="7 8">R28058</strain>
    </source>
</reference>
<proteinExistence type="inferred from homology"/>
<comment type="caution">
    <text evidence="5">Lacks conserved residue(s) required for the propagation of feature annotation.</text>
</comment>
<evidence type="ECO:0000256" key="4">
    <source>
        <dbReference type="ARBA" id="ARBA00022825"/>
    </source>
</evidence>
<evidence type="ECO:0000259" key="6">
    <source>
        <dbReference type="Pfam" id="PF00082"/>
    </source>
</evidence>
<dbReference type="OrthoDB" id="1757800at2"/>
<evidence type="ECO:0000313" key="8">
    <source>
        <dbReference type="Proteomes" id="UP000049127"/>
    </source>
</evidence>
<comment type="similarity">
    <text evidence="1 5">Belongs to the peptidase S8 family.</text>
</comment>
<feature type="domain" description="Peptidase S8/S53" evidence="6">
    <location>
        <begin position="99"/>
        <end position="293"/>
    </location>
</feature>
<protein>
    <submittedName>
        <fullName evidence="7">Subtilisin-like serine germination related protease</fullName>
        <ecNumber evidence="7">3.4.21.-</ecNumber>
    </submittedName>
</protein>
<feature type="domain" description="Peptidase S8/S53" evidence="6">
    <location>
        <begin position="419"/>
        <end position="507"/>
    </location>
</feature>
<dbReference type="CDD" id="cd07478">
    <property type="entry name" value="Peptidases_S8_CspA-like"/>
    <property type="match status" value="1"/>
</dbReference>
<accession>A0A0C7QI31</accession>
<dbReference type="Gene3D" id="3.40.50.200">
    <property type="entry name" value="Peptidase S8/S53 domain"/>
    <property type="match status" value="1"/>
</dbReference>
<dbReference type="PANTHER" id="PTHR43806:SF11">
    <property type="entry name" value="CEREVISIN-RELATED"/>
    <property type="match status" value="1"/>
</dbReference>
<dbReference type="PROSITE" id="PS00136">
    <property type="entry name" value="SUBTILASE_ASP"/>
    <property type="match status" value="1"/>
</dbReference>
<evidence type="ECO:0000256" key="3">
    <source>
        <dbReference type="ARBA" id="ARBA00022801"/>
    </source>
</evidence>
<dbReference type="SUPFAM" id="SSF52743">
    <property type="entry name" value="Subtilisin-like"/>
    <property type="match status" value="1"/>
</dbReference>
<dbReference type="InterPro" id="IPR050131">
    <property type="entry name" value="Peptidase_S8_subtilisin-like"/>
</dbReference>
<dbReference type="GO" id="GO:0006508">
    <property type="term" value="P:proteolysis"/>
    <property type="evidence" value="ECO:0007669"/>
    <property type="project" value="UniProtKB-KW"/>
</dbReference>
<dbReference type="InterPro" id="IPR015500">
    <property type="entry name" value="Peptidase_S8_subtilisin-rel"/>
</dbReference>
<dbReference type="Proteomes" id="UP000049127">
    <property type="component" value="Unassembled WGS sequence"/>
</dbReference>
<dbReference type="PANTHER" id="PTHR43806">
    <property type="entry name" value="PEPTIDASE S8"/>
    <property type="match status" value="1"/>
</dbReference>